<comment type="caution">
    <text evidence="1">The sequence shown here is derived from an EMBL/GenBank/DDBJ whole genome shotgun (WGS) entry which is preliminary data.</text>
</comment>
<dbReference type="Proteomes" id="UP001501588">
    <property type="component" value="Unassembled WGS sequence"/>
</dbReference>
<dbReference type="EMBL" id="BAAAFZ010000008">
    <property type="protein sequence ID" value="GAA0573428.1"/>
    <property type="molecule type" value="Genomic_DNA"/>
</dbReference>
<evidence type="ECO:0000313" key="1">
    <source>
        <dbReference type="EMBL" id="GAA0573428.1"/>
    </source>
</evidence>
<gene>
    <name evidence="1" type="ORF">GCM10009416_10110</name>
</gene>
<name>A0ABN1ETT5_9PROT</name>
<dbReference type="RefSeq" id="WP_343894066.1">
    <property type="nucleotide sequence ID" value="NZ_BAAAFZ010000008.1"/>
</dbReference>
<protein>
    <submittedName>
        <fullName evidence="1">Uncharacterized protein</fullName>
    </submittedName>
</protein>
<organism evidence="1 2">
    <name type="scientific">Craurococcus roseus</name>
    <dbReference type="NCBI Taxonomy" id="77585"/>
    <lineage>
        <taxon>Bacteria</taxon>
        <taxon>Pseudomonadati</taxon>
        <taxon>Pseudomonadota</taxon>
        <taxon>Alphaproteobacteria</taxon>
        <taxon>Acetobacterales</taxon>
        <taxon>Acetobacteraceae</taxon>
        <taxon>Craurococcus</taxon>
    </lineage>
</organism>
<reference evidence="1 2" key="1">
    <citation type="journal article" date="2019" name="Int. J. Syst. Evol. Microbiol.">
        <title>The Global Catalogue of Microorganisms (GCM) 10K type strain sequencing project: providing services to taxonomists for standard genome sequencing and annotation.</title>
        <authorList>
            <consortium name="The Broad Institute Genomics Platform"/>
            <consortium name="The Broad Institute Genome Sequencing Center for Infectious Disease"/>
            <person name="Wu L."/>
            <person name="Ma J."/>
        </authorList>
    </citation>
    <scope>NUCLEOTIDE SEQUENCE [LARGE SCALE GENOMIC DNA]</scope>
    <source>
        <strain evidence="1 2">JCM 9933</strain>
    </source>
</reference>
<evidence type="ECO:0000313" key="2">
    <source>
        <dbReference type="Proteomes" id="UP001501588"/>
    </source>
</evidence>
<sequence length="221" mass="22406">MLDALPLAGVLERRPVFRLAPGRDPVVAAERVVVSRRALADALGAAAAADDDLLRHAGDRIAERFCGRALHNGDAEPLPGGLPARVPVLLPLPLRPITAPAPRPGLVGVLPLAAAATASGALLAERRAELAALGWRLGIGGLDAAALRFVALAALGADLLLFRWSPALARQGADALRGADPHALVLTGCDGADAVEWGRNAGLTLFSGPGLQAEAAGAAPC</sequence>
<proteinExistence type="predicted"/>
<accession>A0ABN1ETT5</accession>
<keyword evidence="2" id="KW-1185">Reference proteome</keyword>